<keyword evidence="6" id="KW-0547">Nucleotide-binding</keyword>
<dbReference type="PANTHER" id="PTHR47982:SF20">
    <property type="entry name" value="NON-SPECIFIC SERINE_THREONINE PROTEIN KINASE"/>
    <property type="match status" value="1"/>
</dbReference>
<dbReference type="Gene3D" id="3.40.30.10">
    <property type="entry name" value="Glutaredoxin"/>
    <property type="match status" value="1"/>
</dbReference>
<evidence type="ECO:0000256" key="10">
    <source>
        <dbReference type="ARBA" id="ARBA00047899"/>
    </source>
</evidence>
<keyword evidence="3" id="KW-0418">Kinase</keyword>
<dbReference type="Gene3D" id="1.10.510.10">
    <property type="entry name" value="Transferase(Phosphotransferase) domain 1"/>
    <property type="match status" value="1"/>
</dbReference>
<feature type="non-terminal residue" evidence="13">
    <location>
        <position position="1"/>
    </location>
</feature>
<dbReference type="GO" id="GO:0016491">
    <property type="term" value="F:oxidoreductase activity"/>
    <property type="evidence" value="ECO:0007669"/>
    <property type="project" value="InterPro"/>
</dbReference>
<dbReference type="InterPro" id="IPR011009">
    <property type="entry name" value="Kinase-like_dom_sf"/>
</dbReference>
<evidence type="ECO:0000256" key="7">
    <source>
        <dbReference type="ARBA" id="ARBA00022840"/>
    </source>
</evidence>
<keyword evidence="4" id="KW-0808">Transferase</keyword>
<evidence type="ECO:0000313" key="13">
    <source>
        <dbReference type="EMBL" id="KAF9616180.1"/>
    </source>
</evidence>
<keyword evidence="8" id="KW-1133">Transmembrane helix</keyword>
<evidence type="ECO:0000256" key="9">
    <source>
        <dbReference type="ARBA" id="ARBA00023136"/>
    </source>
</evidence>
<evidence type="ECO:0000313" key="14">
    <source>
        <dbReference type="Proteomes" id="UP000631114"/>
    </source>
</evidence>
<evidence type="ECO:0000256" key="5">
    <source>
        <dbReference type="ARBA" id="ARBA00022692"/>
    </source>
</evidence>
<dbReference type="PROSITE" id="PS50011">
    <property type="entry name" value="PROTEIN_KINASE_DOM"/>
    <property type="match status" value="1"/>
</dbReference>
<sequence length="228" mass="25722">DKNVVIFGLPGAFTGVCLSQHVPSYKNNIDKFKAKGVDSVCYLSSIRHRNLVNLLGYYQENGQQMLIYEYIPNGSISSHLYGQVSNEKLQFKNRLSIALGAAKGLAHLRAITPILVHKNFKTTNVLVDENFIAKVADVGLRNLTVPWDWINAPGEYALALRHFVLSWALVKEFGRFSNRSDVYSFGVFLLELVCGREALQSKSSESDRSLVEWVIKLLIQCSYMFLKD</sequence>
<gene>
    <name evidence="13" type="ORF">IFM89_028956</name>
</gene>
<dbReference type="InterPro" id="IPR001245">
    <property type="entry name" value="Ser-Thr/Tyr_kinase_cat_dom"/>
</dbReference>
<dbReference type="InterPro" id="IPR047117">
    <property type="entry name" value="PERK1-13-like"/>
</dbReference>
<evidence type="ECO:0000256" key="8">
    <source>
        <dbReference type="ARBA" id="ARBA00022989"/>
    </source>
</evidence>
<dbReference type="GO" id="GO:0004674">
    <property type="term" value="F:protein serine/threonine kinase activity"/>
    <property type="evidence" value="ECO:0007669"/>
    <property type="project" value="UniProtKB-KW"/>
</dbReference>
<keyword evidence="3" id="KW-0723">Serine/threonine-protein kinase</keyword>
<evidence type="ECO:0000256" key="1">
    <source>
        <dbReference type="ARBA" id="ARBA00004162"/>
    </source>
</evidence>
<dbReference type="PANTHER" id="PTHR47982">
    <property type="entry name" value="PROLINE-RICH RECEPTOR-LIKE PROTEIN KINASE PERK4"/>
    <property type="match status" value="1"/>
</dbReference>
<organism evidence="13 14">
    <name type="scientific">Coptis chinensis</name>
    <dbReference type="NCBI Taxonomy" id="261450"/>
    <lineage>
        <taxon>Eukaryota</taxon>
        <taxon>Viridiplantae</taxon>
        <taxon>Streptophyta</taxon>
        <taxon>Embryophyta</taxon>
        <taxon>Tracheophyta</taxon>
        <taxon>Spermatophyta</taxon>
        <taxon>Magnoliopsida</taxon>
        <taxon>Ranunculales</taxon>
        <taxon>Ranunculaceae</taxon>
        <taxon>Coptidoideae</taxon>
        <taxon>Coptis</taxon>
    </lineage>
</organism>
<dbReference type="Pfam" id="PF07714">
    <property type="entry name" value="PK_Tyr_Ser-Thr"/>
    <property type="match status" value="1"/>
</dbReference>
<evidence type="ECO:0000256" key="11">
    <source>
        <dbReference type="ARBA" id="ARBA00048679"/>
    </source>
</evidence>
<dbReference type="EC" id="2.7.11.1" evidence="2"/>
<keyword evidence="14" id="KW-1185">Reference proteome</keyword>
<evidence type="ECO:0000259" key="12">
    <source>
        <dbReference type="PROSITE" id="PS50011"/>
    </source>
</evidence>
<evidence type="ECO:0000256" key="2">
    <source>
        <dbReference type="ARBA" id="ARBA00012513"/>
    </source>
</evidence>
<dbReference type="GO" id="GO:0005524">
    <property type="term" value="F:ATP binding"/>
    <property type="evidence" value="ECO:0007669"/>
    <property type="project" value="UniProtKB-KW"/>
</dbReference>
<dbReference type="Proteomes" id="UP000631114">
    <property type="component" value="Unassembled WGS sequence"/>
</dbReference>
<dbReference type="SUPFAM" id="SSF56112">
    <property type="entry name" value="Protein kinase-like (PK-like)"/>
    <property type="match status" value="1"/>
</dbReference>
<comment type="catalytic activity">
    <reaction evidence="10">
        <text>L-threonyl-[protein] + ATP = O-phospho-L-threonyl-[protein] + ADP + H(+)</text>
        <dbReference type="Rhea" id="RHEA:46608"/>
        <dbReference type="Rhea" id="RHEA-COMP:11060"/>
        <dbReference type="Rhea" id="RHEA-COMP:11605"/>
        <dbReference type="ChEBI" id="CHEBI:15378"/>
        <dbReference type="ChEBI" id="CHEBI:30013"/>
        <dbReference type="ChEBI" id="CHEBI:30616"/>
        <dbReference type="ChEBI" id="CHEBI:61977"/>
        <dbReference type="ChEBI" id="CHEBI:456216"/>
        <dbReference type="EC" id="2.7.11.1"/>
    </reaction>
</comment>
<dbReference type="GO" id="GO:0005886">
    <property type="term" value="C:plasma membrane"/>
    <property type="evidence" value="ECO:0007669"/>
    <property type="project" value="UniProtKB-SubCell"/>
</dbReference>
<dbReference type="AlphaFoldDB" id="A0A835M237"/>
<proteinExistence type="predicted"/>
<reference evidence="13 14" key="1">
    <citation type="submission" date="2020-10" db="EMBL/GenBank/DDBJ databases">
        <title>The Coptis chinensis genome and diversification of protoberbering-type alkaloids.</title>
        <authorList>
            <person name="Wang B."/>
            <person name="Shu S."/>
            <person name="Song C."/>
            <person name="Liu Y."/>
        </authorList>
    </citation>
    <scope>NUCLEOTIDE SEQUENCE [LARGE SCALE GENOMIC DNA]</scope>
    <source>
        <strain evidence="13">HL-2020</strain>
        <tissue evidence="13">Leaf</tissue>
    </source>
</reference>
<name>A0A835M237_9MAGN</name>
<evidence type="ECO:0000256" key="4">
    <source>
        <dbReference type="ARBA" id="ARBA00022679"/>
    </source>
</evidence>
<dbReference type="InterPro" id="IPR036249">
    <property type="entry name" value="Thioredoxin-like_sf"/>
</dbReference>
<keyword evidence="5" id="KW-0812">Transmembrane</keyword>
<dbReference type="OrthoDB" id="4062651at2759"/>
<evidence type="ECO:0000256" key="6">
    <source>
        <dbReference type="ARBA" id="ARBA00022741"/>
    </source>
</evidence>
<dbReference type="SUPFAM" id="SSF52833">
    <property type="entry name" value="Thioredoxin-like"/>
    <property type="match status" value="1"/>
</dbReference>
<comment type="catalytic activity">
    <reaction evidence="11">
        <text>L-seryl-[protein] + ATP = O-phospho-L-seryl-[protein] + ADP + H(+)</text>
        <dbReference type="Rhea" id="RHEA:17989"/>
        <dbReference type="Rhea" id="RHEA-COMP:9863"/>
        <dbReference type="Rhea" id="RHEA-COMP:11604"/>
        <dbReference type="ChEBI" id="CHEBI:15378"/>
        <dbReference type="ChEBI" id="CHEBI:29999"/>
        <dbReference type="ChEBI" id="CHEBI:30616"/>
        <dbReference type="ChEBI" id="CHEBI:83421"/>
        <dbReference type="ChEBI" id="CHEBI:456216"/>
        <dbReference type="EC" id="2.7.11.1"/>
    </reaction>
</comment>
<dbReference type="InterPro" id="IPR000719">
    <property type="entry name" value="Prot_kinase_dom"/>
</dbReference>
<comment type="subcellular location">
    <subcellularLocation>
        <location evidence="1">Cell membrane</location>
        <topology evidence="1">Single-pass membrane protein</topology>
    </subcellularLocation>
</comment>
<protein>
    <recommendedName>
        <fullName evidence="2">non-specific serine/threonine protein kinase</fullName>
        <ecNumber evidence="2">2.7.11.1</ecNumber>
    </recommendedName>
</protein>
<feature type="domain" description="Protein kinase" evidence="12">
    <location>
        <begin position="1"/>
        <end position="228"/>
    </location>
</feature>
<comment type="caution">
    <text evidence="13">The sequence shown here is derived from an EMBL/GenBank/DDBJ whole genome shotgun (WGS) entry which is preliminary data.</text>
</comment>
<evidence type="ECO:0000256" key="3">
    <source>
        <dbReference type="ARBA" id="ARBA00022527"/>
    </source>
</evidence>
<keyword evidence="7" id="KW-0067">ATP-binding</keyword>
<accession>A0A835M237</accession>
<keyword evidence="9" id="KW-0472">Membrane</keyword>
<dbReference type="EMBL" id="JADFTS010000003">
    <property type="protein sequence ID" value="KAF9616180.1"/>
    <property type="molecule type" value="Genomic_DNA"/>
</dbReference>